<dbReference type="InterPro" id="IPR003140">
    <property type="entry name" value="PLipase/COase/thioEstase"/>
</dbReference>
<evidence type="ECO:0000259" key="2">
    <source>
        <dbReference type="Pfam" id="PF02230"/>
    </source>
</evidence>
<accession>A0A0F4G9H6</accession>
<keyword evidence="4" id="KW-1185">Reference proteome</keyword>
<dbReference type="GO" id="GO:0008474">
    <property type="term" value="F:palmitoyl-(protein) hydrolase activity"/>
    <property type="evidence" value="ECO:0007669"/>
    <property type="project" value="TreeGrafter"/>
</dbReference>
<dbReference type="Proteomes" id="UP000033647">
    <property type="component" value="Unassembled WGS sequence"/>
</dbReference>
<dbReference type="Pfam" id="PF02230">
    <property type="entry name" value="Abhydrolase_2"/>
    <property type="match status" value="1"/>
</dbReference>
<reference evidence="3 4" key="1">
    <citation type="submission" date="2015-03" db="EMBL/GenBank/DDBJ databases">
        <title>RNA-seq based gene annotation and comparative genomics of four Zymoseptoria species reveal species-specific pathogenicity related genes and transposable element activity.</title>
        <authorList>
            <person name="Grandaubert J."/>
            <person name="Bhattacharyya A."/>
            <person name="Stukenbrock E.H."/>
        </authorList>
    </citation>
    <scope>NUCLEOTIDE SEQUENCE [LARGE SCALE GENOMIC DNA]</scope>
    <source>
        <strain evidence="3 4">Zb18110</strain>
    </source>
</reference>
<comment type="similarity">
    <text evidence="1">Belongs to the AB hydrolase superfamily. AB hydrolase 2 family.</text>
</comment>
<evidence type="ECO:0000313" key="3">
    <source>
        <dbReference type="EMBL" id="KJX92895.1"/>
    </source>
</evidence>
<dbReference type="InterPro" id="IPR029058">
    <property type="entry name" value="AB_hydrolase_fold"/>
</dbReference>
<proteinExistence type="inferred from homology"/>
<dbReference type="GO" id="GO:0005737">
    <property type="term" value="C:cytoplasm"/>
    <property type="evidence" value="ECO:0007669"/>
    <property type="project" value="TreeGrafter"/>
</dbReference>
<gene>
    <name evidence="3" type="ORF">TI39_contig4883g00001</name>
</gene>
<evidence type="ECO:0000256" key="1">
    <source>
        <dbReference type="ARBA" id="ARBA00006499"/>
    </source>
</evidence>
<dbReference type="EMBL" id="LAFY01004842">
    <property type="protein sequence ID" value="KJX92895.1"/>
    <property type="molecule type" value="Genomic_DNA"/>
</dbReference>
<comment type="caution">
    <text evidence="3">The sequence shown here is derived from an EMBL/GenBank/DDBJ whole genome shotgun (WGS) entry which is preliminary data.</text>
</comment>
<dbReference type="PANTHER" id="PTHR10655">
    <property type="entry name" value="LYSOPHOSPHOLIPASE-RELATED"/>
    <property type="match status" value="1"/>
</dbReference>
<feature type="domain" description="Phospholipase/carboxylesterase/thioesterase" evidence="2">
    <location>
        <begin position="99"/>
        <end position="291"/>
    </location>
</feature>
<evidence type="ECO:0000313" key="4">
    <source>
        <dbReference type="Proteomes" id="UP000033647"/>
    </source>
</evidence>
<dbReference type="InterPro" id="IPR050565">
    <property type="entry name" value="LYPA1-2/EST-like"/>
</dbReference>
<dbReference type="OrthoDB" id="2418081at2759"/>
<dbReference type="Gene3D" id="3.40.50.1820">
    <property type="entry name" value="alpha/beta hydrolase"/>
    <property type="match status" value="1"/>
</dbReference>
<dbReference type="GO" id="GO:0052689">
    <property type="term" value="F:carboxylic ester hydrolase activity"/>
    <property type="evidence" value="ECO:0007669"/>
    <property type="project" value="TreeGrafter"/>
</dbReference>
<dbReference type="AlphaFoldDB" id="A0A0F4G9H6"/>
<protein>
    <recommendedName>
        <fullName evidence="2">Phospholipase/carboxylesterase/thioesterase domain-containing protein</fullName>
    </recommendedName>
</protein>
<dbReference type="STRING" id="1047168.A0A0F4G9H6"/>
<dbReference type="PANTHER" id="PTHR10655:SF63">
    <property type="entry name" value="PHOSPHOLIPASE_CARBOXYLESTERASE_THIOESTERASE DOMAIN-CONTAINING PROTEIN"/>
    <property type="match status" value="1"/>
</dbReference>
<sequence>MGAHLCHRYVISTIRLYQILSYRISLFHRVRASSSVQRRRFDGLSHQFVRGRPRVMCARFSYKIFFPRSLPFFLSSHTSHTDQAHQNETMTTRLASTMETFSPRGEHTHTVIFLHGRDSIAEEFAEEFFESQATGEETLLDIFPSVKWVFPSAGLLNSARFGCELSQWFDMYTTENPHEQGDEQDLLPSISRIQDIIAQEAALIGHDKIILGGISQGCAVAIHALLSGHKQLGGFIGLCSWLPKREDIKQIDGTTNQAIRTPLLLCHAQDDDVINVTFGNELRDSLESIGMKPRWCEYAPGAEMPHWVNEPRGVDDMVAFLSDVGVPAKKNP</sequence>
<organism evidence="3 4">
    <name type="scientific">Zymoseptoria brevis</name>
    <dbReference type="NCBI Taxonomy" id="1047168"/>
    <lineage>
        <taxon>Eukaryota</taxon>
        <taxon>Fungi</taxon>
        <taxon>Dikarya</taxon>
        <taxon>Ascomycota</taxon>
        <taxon>Pezizomycotina</taxon>
        <taxon>Dothideomycetes</taxon>
        <taxon>Dothideomycetidae</taxon>
        <taxon>Mycosphaerellales</taxon>
        <taxon>Mycosphaerellaceae</taxon>
        <taxon>Zymoseptoria</taxon>
    </lineage>
</organism>
<name>A0A0F4G9H6_9PEZI</name>
<dbReference type="SUPFAM" id="SSF53474">
    <property type="entry name" value="alpha/beta-Hydrolases"/>
    <property type="match status" value="1"/>
</dbReference>